<comment type="caution">
    <text evidence="6">The sequence shown here is derived from an EMBL/GenBank/DDBJ whole genome shotgun (WGS) entry which is preliminary data.</text>
</comment>
<protein>
    <submittedName>
        <fullName evidence="6">ABC-type transport system, ATPase component</fullName>
    </submittedName>
</protein>
<evidence type="ECO:0000259" key="5">
    <source>
        <dbReference type="Pfam" id="PF00005"/>
    </source>
</evidence>
<dbReference type="Gene3D" id="3.40.50.300">
    <property type="entry name" value="P-loop containing nucleotide triphosphate hydrolases"/>
    <property type="match status" value="1"/>
</dbReference>
<keyword evidence="2" id="KW-0813">Transport</keyword>
<dbReference type="InterPro" id="IPR050763">
    <property type="entry name" value="ABC_transporter_ATP-binding"/>
</dbReference>
<evidence type="ECO:0000256" key="4">
    <source>
        <dbReference type="ARBA" id="ARBA00022840"/>
    </source>
</evidence>
<evidence type="ECO:0000256" key="1">
    <source>
        <dbReference type="ARBA" id="ARBA00005417"/>
    </source>
</evidence>
<dbReference type="InterPro" id="IPR003439">
    <property type="entry name" value="ABC_transporter-like_ATP-bd"/>
</dbReference>
<proteinExistence type="inferred from homology"/>
<evidence type="ECO:0000256" key="3">
    <source>
        <dbReference type="ARBA" id="ARBA00022741"/>
    </source>
</evidence>
<dbReference type="InterPro" id="IPR027417">
    <property type="entry name" value="P-loop_NTPase"/>
</dbReference>
<name>T1ADV1_9ZZZZ</name>
<dbReference type="CDD" id="cd03230">
    <property type="entry name" value="ABC_DR_subfamily_A"/>
    <property type="match status" value="1"/>
</dbReference>
<accession>T1ADV1</accession>
<dbReference type="SUPFAM" id="SSF52540">
    <property type="entry name" value="P-loop containing nucleoside triphosphate hydrolases"/>
    <property type="match status" value="1"/>
</dbReference>
<dbReference type="PANTHER" id="PTHR42711:SF5">
    <property type="entry name" value="ABC TRANSPORTER ATP-BINDING PROTEIN NATA"/>
    <property type="match status" value="1"/>
</dbReference>
<organism evidence="6">
    <name type="scientific">mine drainage metagenome</name>
    <dbReference type="NCBI Taxonomy" id="410659"/>
    <lineage>
        <taxon>unclassified sequences</taxon>
        <taxon>metagenomes</taxon>
        <taxon>ecological metagenomes</taxon>
    </lineage>
</organism>
<dbReference type="GO" id="GO:0016887">
    <property type="term" value="F:ATP hydrolysis activity"/>
    <property type="evidence" value="ECO:0007669"/>
    <property type="project" value="InterPro"/>
</dbReference>
<dbReference type="EMBL" id="AUZY01010032">
    <property type="protein sequence ID" value="EQD40070.1"/>
    <property type="molecule type" value="Genomic_DNA"/>
</dbReference>
<evidence type="ECO:0000313" key="6">
    <source>
        <dbReference type="EMBL" id="EQD40070.1"/>
    </source>
</evidence>
<dbReference type="GO" id="GO:0005524">
    <property type="term" value="F:ATP binding"/>
    <property type="evidence" value="ECO:0007669"/>
    <property type="project" value="UniProtKB-KW"/>
</dbReference>
<feature type="domain" description="ABC transporter" evidence="5">
    <location>
        <begin position="2"/>
        <end position="118"/>
    </location>
</feature>
<sequence>MLSCLISKTSGEARVGGLEVGNARDALAVRKMVGLVPDNVGLYEALSAYRNLDFYGKLYDCPGPERAARIQMLLQGLGMWAERDRAVQTFSKGMKQKIAIARAMVHDPQVLLLDEPTANLDPEAARTVRDFILERKKDGKTVLLNTHNLDEAQRICDRIGVLKGHL</sequence>
<keyword evidence="3" id="KW-0547">Nucleotide-binding</keyword>
<feature type="non-terminal residue" evidence="6">
    <location>
        <position position="166"/>
    </location>
</feature>
<dbReference type="Pfam" id="PF00005">
    <property type="entry name" value="ABC_tran"/>
    <property type="match status" value="1"/>
</dbReference>
<reference evidence="6" key="2">
    <citation type="journal article" date="2014" name="ISME J.">
        <title>Microbial stratification in low pH oxic and suboxic macroscopic growths along an acid mine drainage.</title>
        <authorList>
            <person name="Mendez-Garcia C."/>
            <person name="Mesa V."/>
            <person name="Sprenger R.R."/>
            <person name="Richter M."/>
            <person name="Diez M.S."/>
            <person name="Solano J."/>
            <person name="Bargiela R."/>
            <person name="Golyshina O.V."/>
            <person name="Manteca A."/>
            <person name="Ramos J.L."/>
            <person name="Gallego J.R."/>
            <person name="Llorente I."/>
            <person name="Martins Dos Santos V.A."/>
            <person name="Jensen O.N."/>
            <person name="Pelaez A.I."/>
            <person name="Sanchez J."/>
            <person name="Ferrer M."/>
        </authorList>
    </citation>
    <scope>NUCLEOTIDE SEQUENCE</scope>
</reference>
<reference evidence="6" key="1">
    <citation type="submission" date="2013-08" db="EMBL/GenBank/DDBJ databases">
        <authorList>
            <person name="Mendez C."/>
            <person name="Richter M."/>
            <person name="Ferrer M."/>
            <person name="Sanchez J."/>
        </authorList>
    </citation>
    <scope>NUCLEOTIDE SEQUENCE</scope>
</reference>
<comment type="similarity">
    <text evidence="1">Belongs to the ABC transporter superfamily.</text>
</comment>
<gene>
    <name evidence="6" type="ORF">B1B_15093</name>
</gene>
<dbReference type="AlphaFoldDB" id="T1ADV1"/>
<keyword evidence="4" id="KW-0067">ATP-binding</keyword>
<dbReference type="PANTHER" id="PTHR42711">
    <property type="entry name" value="ABC TRANSPORTER ATP-BINDING PROTEIN"/>
    <property type="match status" value="1"/>
</dbReference>
<evidence type="ECO:0000256" key="2">
    <source>
        <dbReference type="ARBA" id="ARBA00022448"/>
    </source>
</evidence>